<dbReference type="AlphaFoldDB" id="A0A0P0Y3T2"/>
<keyword evidence="3" id="KW-1185">Reference proteome</keyword>
<reference evidence="3" key="1">
    <citation type="journal article" date="2005" name="Nature">
        <title>The map-based sequence of the rice genome.</title>
        <authorList>
            <consortium name="International rice genome sequencing project (IRGSP)"/>
            <person name="Matsumoto T."/>
            <person name="Wu J."/>
            <person name="Kanamori H."/>
            <person name="Katayose Y."/>
            <person name="Fujisawa M."/>
            <person name="Namiki N."/>
            <person name="Mizuno H."/>
            <person name="Yamamoto K."/>
            <person name="Antonio B.A."/>
            <person name="Baba T."/>
            <person name="Sakata K."/>
            <person name="Nagamura Y."/>
            <person name="Aoki H."/>
            <person name="Arikawa K."/>
            <person name="Arita K."/>
            <person name="Bito T."/>
            <person name="Chiden Y."/>
            <person name="Fujitsuka N."/>
            <person name="Fukunaka R."/>
            <person name="Hamada M."/>
            <person name="Harada C."/>
            <person name="Hayashi A."/>
            <person name="Hijishita S."/>
            <person name="Honda M."/>
            <person name="Hosokawa S."/>
            <person name="Ichikawa Y."/>
            <person name="Idonuma A."/>
            <person name="Iijima M."/>
            <person name="Ikeda M."/>
            <person name="Ikeno M."/>
            <person name="Ito K."/>
            <person name="Ito S."/>
            <person name="Ito T."/>
            <person name="Ito Y."/>
            <person name="Ito Y."/>
            <person name="Iwabuchi A."/>
            <person name="Kamiya K."/>
            <person name="Karasawa W."/>
            <person name="Kurita K."/>
            <person name="Katagiri S."/>
            <person name="Kikuta A."/>
            <person name="Kobayashi H."/>
            <person name="Kobayashi N."/>
            <person name="Machita K."/>
            <person name="Maehara T."/>
            <person name="Masukawa M."/>
            <person name="Mizubayashi T."/>
            <person name="Mukai Y."/>
            <person name="Nagasaki H."/>
            <person name="Nagata Y."/>
            <person name="Naito S."/>
            <person name="Nakashima M."/>
            <person name="Nakama Y."/>
            <person name="Nakamichi Y."/>
            <person name="Nakamura M."/>
            <person name="Meguro A."/>
            <person name="Negishi M."/>
            <person name="Ohta I."/>
            <person name="Ohta T."/>
            <person name="Okamoto M."/>
            <person name="Ono N."/>
            <person name="Saji S."/>
            <person name="Sakaguchi M."/>
            <person name="Sakai K."/>
            <person name="Shibata M."/>
            <person name="Shimokawa T."/>
            <person name="Song J."/>
            <person name="Takazaki Y."/>
            <person name="Terasawa K."/>
            <person name="Tsugane M."/>
            <person name="Tsuji K."/>
            <person name="Ueda S."/>
            <person name="Waki K."/>
            <person name="Yamagata H."/>
            <person name="Yamamoto M."/>
            <person name="Yamamoto S."/>
            <person name="Yamane H."/>
            <person name="Yoshiki S."/>
            <person name="Yoshihara R."/>
            <person name="Yukawa K."/>
            <person name="Zhong H."/>
            <person name="Yano M."/>
            <person name="Yuan Q."/>
            <person name="Ouyang S."/>
            <person name="Liu J."/>
            <person name="Jones K.M."/>
            <person name="Gansberger K."/>
            <person name="Moffat K."/>
            <person name="Hill J."/>
            <person name="Bera J."/>
            <person name="Fadrosh D."/>
            <person name="Jin S."/>
            <person name="Johri S."/>
            <person name="Kim M."/>
            <person name="Overton L."/>
            <person name="Reardon M."/>
            <person name="Tsitrin T."/>
            <person name="Vuong H."/>
            <person name="Weaver B."/>
            <person name="Ciecko A."/>
            <person name="Tallon L."/>
            <person name="Jackson J."/>
            <person name="Pai G."/>
            <person name="Aken S.V."/>
            <person name="Utterback T."/>
            <person name="Reidmuller S."/>
            <person name="Feldblyum T."/>
            <person name="Hsiao J."/>
            <person name="Zismann V."/>
            <person name="Iobst S."/>
            <person name="de Vazeille A.R."/>
            <person name="Buell C.R."/>
            <person name="Ying K."/>
            <person name="Li Y."/>
            <person name="Lu T."/>
            <person name="Huang Y."/>
            <person name="Zhao Q."/>
            <person name="Feng Q."/>
            <person name="Zhang L."/>
            <person name="Zhu J."/>
            <person name="Weng Q."/>
            <person name="Mu J."/>
            <person name="Lu Y."/>
            <person name="Fan D."/>
            <person name="Liu Y."/>
            <person name="Guan J."/>
            <person name="Zhang Y."/>
            <person name="Yu S."/>
            <person name="Liu X."/>
            <person name="Zhang Y."/>
            <person name="Hong G."/>
            <person name="Han B."/>
            <person name="Choisne N."/>
            <person name="Demange N."/>
            <person name="Orjeda G."/>
            <person name="Samain S."/>
            <person name="Cattolico L."/>
            <person name="Pelletier E."/>
            <person name="Couloux A."/>
            <person name="Segurens B."/>
            <person name="Wincker P."/>
            <person name="D'Hont A."/>
            <person name="Scarpelli C."/>
            <person name="Weissenbach J."/>
            <person name="Salanoubat M."/>
            <person name="Quetier F."/>
            <person name="Yu Y."/>
            <person name="Kim H.R."/>
            <person name="Rambo T."/>
            <person name="Currie J."/>
            <person name="Collura K."/>
            <person name="Luo M."/>
            <person name="Yang T."/>
            <person name="Ammiraju J.S.S."/>
            <person name="Engler F."/>
            <person name="Soderlund C."/>
            <person name="Wing R.A."/>
            <person name="Palmer L.E."/>
            <person name="de la Bastide M."/>
            <person name="Spiegel L."/>
            <person name="Nascimento L."/>
            <person name="Zutavern T."/>
            <person name="O'Shaughnessy A."/>
            <person name="Dike S."/>
            <person name="Dedhia N."/>
            <person name="Preston R."/>
            <person name="Balija V."/>
            <person name="McCombie W.R."/>
            <person name="Chow T."/>
            <person name="Chen H."/>
            <person name="Chung M."/>
            <person name="Chen C."/>
            <person name="Shaw J."/>
            <person name="Wu H."/>
            <person name="Hsiao K."/>
            <person name="Chao Y."/>
            <person name="Chu M."/>
            <person name="Cheng C."/>
            <person name="Hour A."/>
            <person name="Lee P."/>
            <person name="Lin S."/>
            <person name="Lin Y."/>
            <person name="Liou J."/>
            <person name="Liu S."/>
            <person name="Hsing Y."/>
            <person name="Raghuvanshi S."/>
            <person name="Mohanty A."/>
            <person name="Bharti A.K."/>
            <person name="Gaur A."/>
            <person name="Gupta V."/>
            <person name="Kumar D."/>
            <person name="Ravi V."/>
            <person name="Vij S."/>
            <person name="Kapur A."/>
            <person name="Khurana P."/>
            <person name="Khurana P."/>
            <person name="Khurana J.P."/>
            <person name="Tyagi A.K."/>
            <person name="Gaikwad K."/>
            <person name="Singh A."/>
            <person name="Dalal V."/>
            <person name="Srivastava S."/>
            <person name="Dixit A."/>
            <person name="Pal A.K."/>
            <person name="Ghazi I.A."/>
            <person name="Yadav M."/>
            <person name="Pandit A."/>
            <person name="Bhargava A."/>
            <person name="Sureshbabu K."/>
            <person name="Batra K."/>
            <person name="Sharma T.R."/>
            <person name="Mohapatra T."/>
            <person name="Singh N.K."/>
            <person name="Messing J."/>
            <person name="Nelson A.B."/>
            <person name="Fuks G."/>
            <person name="Kavchok S."/>
            <person name="Keizer G."/>
            <person name="Linton E."/>
            <person name="Llaca V."/>
            <person name="Song R."/>
            <person name="Tanyolac B."/>
            <person name="Young S."/>
            <person name="Ho-Il K."/>
            <person name="Hahn J.H."/>
            <person name="Sangsakoo G."/>
            <person name="Vanavichit A."/>
            <person name="de Mattos Luiz.A.T."/>
            <person name="Zimmer P.D."/>
            <person name="Malone G."/>
            <person name="Dellagostin O."/>
            <person name="de Oliveira A.C."/>
            <person name="Bevan M."/>
            <person name="Bancroft I."/>
            <person name="Minx P."/>
            <person name="Cordum H."/>
            <person name="Wilson R."/>
            <person name="Cheng Z."/>
            <person name="Jin W."/>
            <person name="Jiang J."/>
            <person name="Leong S.A."/>
            <person name="Iwama H."/>
            <person name="Gojobori T."/>
            <person name="Itoh T."/>
            <person name="Niimura Y."/>
            <person name="Fujii Y."/>
            <person name="Habara T."/>
            <person name="Sakai H."/>
            <person name="Sato Y."/>
            <person name="Wilson G."/>
            <person name="Kumar K."/>
            <person name="McCouch S."/>
            <person name="Juretic N."/>
            <person name="Hoen D."/>
            <person name="Wright S."/>
            <person name="Bruskiewich R."/>
            <person name="Bureau T."/>
            <person name="Miyao A."/>
            <person name="Hirochika H."/>
            <person name="Nishikawa T."/>
            <person name="Kadowaki K."/>
            <person name="Sugiura M."/>
            <person name="Burr B."/>
            <person name="Sasaki T."/>
        </authorList>
    </citation>
    <scope>NUCLEOTIDE SEQUENCE [LARGE SCALE GENOMIC DNA]</scope>
    <source>
        <strain evidence="3">cv. Nipponbare</strain>
    </source>
</reference>
<organism evidence="2 3">
    <name type="scientific">Oryza sativa subsp. japonica</name>
    <name type="common">Rice</name>
    <dbReference type="NCBI Taxonomy" id="39947"/>
    <lineage>
        <taxon>Eukaryota</taxon>
        <taxon>Viridiplantae</taxon>
        <taxon>Streptophyta</taxon>
        <taxon>Embryophyta</taxon>
        <taxon>Tracheophyta</taxon>
        <taxon>Spermatophyta</taxon>
        <taxon>Magnoliopsida</taxon>
        <taxon>Liliopsida</taxon>
        <taxon>Poales</taxon>
        <taxon>Poaceae</taxon>
        <taxon>BOP clade</taxon>
        <taxon>Oryzoideae</taxon>
        <taxon>Oryzeae</taxon>
        <taxon>Oryzinae</taxon>
        <taxon>Oryza</taxon>
        <taxon>Oryza sativa</taxon>
    </lineage>
</organism>
<protein>
    <submittedName>
        <fullName evidence="2">Os11g0585200 protein</fullName>
    </submittedName>
</protein>
<gene>
    <name evidence="2" type="ordered locus">Os11g0585200</name>
    <name evidence="2" type="ORF">OSNPB_110585200</name>
</gene>
<feature type="region of interest" description="Disordered" evidence="1">
    <location>
        <begin position="86"/>
        <end position="126"/>
    </location>
</feature>
<evidence type="ECO:0000313" key="2">
    <source>
        <dbReference type="EMBL" id="BAT14630.1"/>
    </source>
</evidence>
<name>A0A0P0Y3T2_ORYSJ</name>
<dbReference type="Proteomes" id="UP000059680">
    <property type="component" value="Chromosome 11"/>
</dbReference>
<evidence type="ECO:0000313" key="3">
    <source>
        <dbReference type="Proteomes" id="UP000059680"/>
    </source>
</evidence>
<dbReference type="PaxDb" id="39947-A0A0P0Y3T2"/>
<reference evidence="2 3" key="2">
    <citation type="journal article" date="2013" name="Plant Cell Physiol.">
        <title>Rice Annotation Project Database (RAP-DB): an integrative and interactive database for rice genomics.</title>
        <authorList>
            <person name="Sakai H."/>
            <person name="Lee S.S."/>
            <person name="Tanaka T."/>
            <person name="Numa H."/>
            <person name="Kim J."/>
            <person name="Kawahara Y."/>
            <person name="Wakimoto H."/>
            <person name="Yang C.C."/>
            <person name="Iwamoto M."/>
            <person name="Abe T."/>
            <person name="Yamada Y."/>
            <person name="Muto A."/>
            <person name="Inokuchi H."/>
            <person name="Ikemura T."/>
            <person name="Matsumoto T."/>
            <person name="Sasaki T."/>
            <person name="Itoh T."/>
        </authorList>
    </citation>
    <scope>NUCLEOTIDE SEQUENCE [LARGE SCALE GENOMIC DNA]</scope>
    <source>
        <strain evidence="3">cv. Nipponbare</strain>
    </source>
</reference>
<dbReference type="InParanoid" id="A0A0P0Y3T2"/>
<accession>A0A0P0Y3T2</accession>
<dbReference type="Gramene" id="Os11t0585200-01">
    <property type="protein sequence ID" value="Os11t0585200-01"/>
    <property type="gene ID" value="Os11g0585200"/>
</dbReference>
<feature type="non-terminal residue" evidence="2">
    <location>
        <position position="1"/>
    </location>
</feature>
<evidence type="ECO:0000256" key="1">
    <source>
        <dbReference type="SAM" id="MobiDB-lite"/>
    </source>
</evidence>
<dbReference type="EMBL" id="AP014967">
    <property type="protein sequence ID" value="BAT14630.1"/>
    <property type="molecule type" value="Genomic_DNA"/>
</dbReference>
<feature type="compositionally biased region" description="Pro residues" evidence="1">
    <location>
        <begin position="99"/>
        <end position="111"/>
    </location>
</feature>
<reference evidence="2 3" key="3">
    <citation type="journal article" date="2013" name="Rice">
        <title>Improvement of the Oryza sativa Nipponbare reference genome using next generation sequence and optical map data.</title>
        <authorList>
            <person name="Kawahara Y."/>
            <person name="de la Bastide M."/>
            <person name="Hamilton J.P."/>
            <person name="Kanamori H."/>
            <person name="McCombie W.R."/>
            <person name="Ouyang S."/>
            <person name="Schwartz D.C."/>
            <person name="Tanaka T."/>
            <person name="Wu J."/>
            <person name="Zhou S."/>
            <person name="Childs K.L."/>
            <person name="Davidson R.M."/>
            <person name="Lin H."/>
            <person name="Quesada-Ocampo L."/>
            <person name="Vaillancourt B."/>
            <person name="Sakai H."/>
            <person name="Lee S.S."/>
            <person name="Kim J."/>
            <person name="Numa H."/>
            <person name="Itoh T."/>
            <person name="Buell C.R."/>
            <person name="Matsumoto T."/>
        </authorList>
    </citation>
    <scope>NUCLEOTIDE SEQUENCE [LARGE SCALE GENOMIC DNA]</scope>
    <source>
        <strain evidence="3">cv. Nipponbare</strain>
    </source>
</reference>
<sequence>CHRLPLLPRRHPLVFSSARASPPPTPPRLLLLSSQAAAAAAAAGGGAVCDGRRRRLPRRRLLRRGLRWRGLRRCWRRLAGASAAGGSWQRAAKTQRRLSPPPFAGSPPPSSALPSSGGSGRPHARLRERSAAATSVVFQRLAGASSPSILASARWLFLAVGGEEDATSIIHGERRGGRRLRFLELCSCVH</sequence>
<proteinExistence type="predicted"/>